<evidence type="ECO:0000256" key="13">
    <source>
        <dbReference type="RuleBase" id="RU369073"/>
    </source>
</evidence>
<evidence type="ECO:0000256" key="12">
    <source>
        <dbReference type="PROSITE-ProRule" id="PRU00309"/>
    </source>
</evidence>
<dbReference type="InterPro" id="IPR006612">
    <property type="entry name" value="THAP_Znf"/>
</dbReference>
<dbReference type="GO" id="GO:0008270">
    <property type="term" value="F:zinc ion binding"/>
    <property type="evidence" value="ECO:0007669"/>
    <property type="project" value="UniProtKB-KW"/>
</dbReference>
<evidence type="ECO:0000256" key="3">
    <source>
        <dbReference type="ARBA" id="ARBA00022723"/>
    </source>
</evidence>
<dbReference type="PANTHER" id="PTHR46600">
    <property type="entry name" value="THAP DOMAIN-CONTAINING"/>
    <property type="match status" value="1"/>
</dbReference>
<evidence type="ECO:0000256" key="5">
    <source>
        <dbReference type="ARBA" id="ARBA00022833"/>
    </source>
</evidence>
<dbReference type="SUPFAM" id="SSF57716">
    <property type="entry name" value="Glucocorticoid receptor-like (DNA-binding domain)"/>
    <property type="match status" value="1"/>
</dbReference>
<evidence type="ECO:0000256" key="10">
    <source>
        <dbReference type="ARBA" id="ARBA00023242"/>
    </source>
</evidence>
<keyword evidence="9 13" id="KW-0804">Transcription</keyword>
<keyword evidence="17" id="KW-1185">Reference proteome</keyword>
<evidence type="ECO:0000256" key="11">
    <source>
        <dbReference type="ARBA" id="ARBA00023306"/>
    </source>
</evidence>
<evidence type="ECO:0000256" key="14">
    <source>
        <dbReference type="SAM" id="MobiDB-lite"/>
    </source>
</evidence>
<keyword evidence="7 13" id="KW-0175">Coiled coil</keyword>
<dbReference type="PANTHER" id="PTHR46600:SF1">
    <property type="entry name" value="THAP DOMAIN-CONTAINING PROTEIN 1"/>
    <property type="match status" value="1"/>
</dbReference>
<comment type="similarity">
    <text evidence="2 13">Belongs to the THAP1 family.</text>
</comment>
<feature type="domain" description="THAP-type" evidence="15">
    <location>
        <begin position="49"/>
        <end position="132"/>
    </location>
</feature>
<feature type="region of interest" description="Disordered" evidence="14">
    <location>
        <begin position="332"/>
        <end position="351"/>
    </location>
</feature>
<keyword evidence="4 12" id="KW-0863">Zinc-finger</keyword>
<keyword evidence="10 13" id="KW-0539">Nucleus</keyword>
<dbReference type="Proteomes" id="UP000694388">
    <property type="component" value="Unplaced"/>
</dbReference>
<reference evidence="16" key="2">
    <citation type="submission" date="2025-09" db="UniProtKB">
        <authorList>
            <consortium name="Ensembl"/>
        </authorList>
    </citation>
    <scope>IDENTIFICATION</scope>
</reference>
<dbReference type="SMART" id="SM00980">
    <property type="entry name" value="THAP"/>
    <property type="match status" value="1"/>
</dbReference>
<dbReference type="Pfam" id="PF05485">
    <property type="entry name" value="THAP"/>
    <property type="match status" value="1"/>
</dbReference>
<evidence type="ECO:0000313" key="17">
    <source>
        <dbReference type="Proteomes" id="UP000694388"/>
    </source>
</evidence>
<dbReference type="AlphaFoldDB" id="A0A8C4N645"/>
<sequence length="463" mass="53306">MRCVFSVPHFRQSGQFSAVVDRTKFVINSLLKQFSAFQRKIQTEDNFKMVNHNCCVPGCKSDSRKSRRYEKYPWMRGVGFLPFPVNAGERRLWIRSVRRPDDWRPTHNSRVCTLHFVQPDTDVRGKKIPSWNHRNPELFPWNDWSVEDELLQVNRAPNKLQASKDIARISGQLAEELVNFHNASLPPNSINASLPPGSINANGGSLSCDTATEGEGSFFYFHDIPGAEEEVYFEEPIITQRVRDFIVEVKVESELVEDRSLLAKDFIVKVKVEPEFEDDSTYQAKDFDLKLKVDPDLADCPRNGEVHPVKSKTFQNNFLRASQDALSHYRVKQEPCDSPPVEPSKDSRLLEGIHPRDDRDRIKYELLEYAVPANFLAHPAHNHKVTRKRKPPKQTTPSADYVSRPRPSKILRSDHNYFASASVLERKTKRNRATTGRPSQLRFAHCVRAEIIAQDFSQKRLNI</sequence>
<feature type="region of interest" description="Disordered" evidence="14">
    <location>
        <begin position="382"/>
        <end position="407"/>
    </location>
</feature>
<evidence type="ECO:0000256" key="1">
    <source>
        <dbReference type="ARBA" id="ARBA00004642"/>
    </source>
</evidence>
<evidence type="ECO:0000256" key="9">
    <source>
        <dbReference type="ARBA" id="ARBA00023163"/>
    </source>
</evidence>
<comment type="subcellular location">
    <subcellularLocation>
        <location evidence="1 13">Nucleus</location>
        <location evidence="1 13">Nucleoplasm</location>
    </subcellularLocation>
</comment>
<evidence type="ECO:0000256" key="8">
    <source>
        <dbReference type="ARBA" id="ARBA00023125"/>
    </source>
</evidence>
<evidence type="ECO:0000313" key="16">
    <source>
        <dbReference type="Ensembl" id="ENSEBUP00000001390.1"/>
    </source>
</evidence>
<dbReference type="InterPro" id="IPR026516">
    <property type="entry name" value="THAP1/10"/>
</dbReference>
<evidence type="ECO:0000256" key="2">
    <source>
        <dbReference type="ARBA" id="ARBA00006177"/>
    </source>
</evidence>
<dbReference type="GeneTree" id="ENSGT00930000152743"/>
<accession>A0A8C4N645</accession>
<keyword evidence="11 13" id="KW-0131">Cell cycle</keyword>
<feature type="compositionally biased region" description="Basic residues" evidence="14">
    <location>
        <begin position="382"/>
        <end position="392"/>
    </location>
</feature>
<evidence type="ECO:0000256" key="7">
    <source>
        <dbReference type="ARBA" id="ARBA00023054"/>
    </source>
</evidence>
<dbReference type="GO" id="GO:0005654">
    <property type="term" value="C:nucleoplasm"/>
    <property type="evidence" value="ECO:0007669"/>
    <property type="project" value="UniProtKB-SubCell"/>
</dbReference>
<keyword evidence="3" id="KW-0479">Metal-binding</keyword>
<reference evidence="16" key="1">
    <citation type="submission" date="2025-08" db="UniProtKB">
        <authorList>
            <consortium name="Ensembl"/>
        </authorList>
    </citation>
    <scope>IDENTIFICATION</scope>
</reference>
<keyword evidence="8 12" id="KW-0238">DNA-binding</keyword>
<organism evidence="16 17">
    <name type="scientific">Eptatretus burgeri</name>
    <name type="common">Inshore hagfish</name>
    <dbReference type="NCBI Taxonomy" id="7764"/>
    <lineage>
        <taxon>Eukaryota</taxon>
        <taxon>Metazoa</taxon>
        <taxon>Chordata</taxon>
        <taxon>Craniata</taxon>
        <taxon>Vertebrata</taxon>
        <taxon>Cyclostomata</taxon>
        <taxon>Myxini</taxon>
        <taxon>Myxiniformes</taxon>
        <taxon>Myxinidae</taxon>
        <taxon>Eptatretinae</taxon>
        <taxon>Eptatretus</taxon>
    </lineage>
</organism>
<comment type="function">
    <text evidence="13">DNA-binding transcription regulator that regulates endothelial cell proliferation and G1/S cell-cycle progression. Specifically binds the 5'-[AT]NTNN[GT]GGCA[AGT]-3' core DNA sequence and acts by modulating expression of pRB-E2F cell-cycle target genes.</text>
</comment>
<dbReference type="PROSITE" id="PS50950">
    <property type="entry name" value="ZF_THAP"/>
    <property type="match status" value="1"/>
</dbReference>
<evidence type="ECO:0000259" key="15">
    <source>
        <dbReference type="PROSITE" id="PS50950"/>
    </source>
</evidence>
<dbReference type="Ensembl" id="ENSEBUT00000001715.1">
    <property type="protein sequence ID" value="ENSEBUP00000001390.1"/>
    <property type="gene ID" value="ENSEBUG00000001229.1"/>
</dbReference>
<evidence type="ECO:0000256" key="4">
    <source>
        <dbReference type="ARBA" id="ARBA00022771"/>
    </source>
</evidence>
<protein>
    <recommendedName>
        <fullName evidence="13">THAP domain-containing protein 1</fullName>
    </recommendedName>
</protein>
<dbReference type="GO" id="GO:0043565">
    <property type="term" value="F:sequence-specific DNA binding"/>
    <property type="evidence" value="ECO:0007669"/>
    <property type="project" value="UniProtKB-UniRule"/>
</dbReference>
<dbReference type="GO" id="GO:0003700">
    <property type="term" value="F:DNA-binding transcription factor activity"/>
    <property type="evidence" value="ECO:0007669"/>
    <property type="project" value="UniProtKB-UniRule"/>
</dbReference>
<evidence type="ECO:0000256" key="6">
    <source>
        <dbReference type="ARBA" id="ARBA00023015"/>
    </source>
</evidence>
<keyword evidence="5" id="KW-0862">Zinc</keyword>
<name>A0A8C4N645_EPTBU</name>
<proteinExistence type="inferred from homology"/>
<dbReference type="GO" id="GO:0001935">
    <property type="term" value="P:endothelial cell proliferation"/>
    <property type="evidence" value="ECO:0007669"/>
    <property type="project" value="UniProtKB-UniRule"/>
</dbReference>
<keyword evidence="6 13" id="KW-0805">Transcription regulation</keyword>